<dbReference type="PROSITE" id="PS00211">
    <property type="entry name" value="ABC_TRANSPORTER_1"/>
    <property type="match status" value="2"/>
</dbReference>
<keyword evidence="7" id="KW-0228">DNA excision</keyword>
<comment type="caution">
    <text evidence="18">The sequence shown here is derived from an EMBL/GenBank/DDBJ whole genome shotgun (WGS) entry which is preliminary data.</text>
</comment>
<keyword evidence="10" id="KW-0067">ATP-binding</keyword>
<dbReference type="PANTHER" id="PTHR43152:SF3">
    <property type="entry name" value="UVRABC SYSTEM PROTEIN A"/>
    <property type="match status" value="1"/>
</dbReference>
<dbReference type="Gene3D" id="1.10.8.280">
    <property type="entry name" value="ABC transporter ATPase domain-like"/>
    <property type="match status" value="1"/>
</dbReference>
<evidence type="ECO:0000256" key="12">
    <source>
        <dbReference type="ARBA" id="ARBA00023125"/>
    </source>
</evidence>
<dbReference type="FunFam" id="1.20.1580.10:FF:000002">
    <property type="entry name" value="UvrABC system protein A"/>
    <property type="match status" value="1"/>
</dbReference>
<dbReference type="InterPro" id="IPR004602">
    <property type="entry name" value="UvrA"/>
</dbReference>
<organism evidence="18 19">
    <name type="scientific">Mycoplasmopsis mustelae</name>
    <dbReference type="NCBI Taxonomy" id="171289"/>
    <lineage>
        <taxon>Bacteria</taxon>
        <taxon>Bacillati</taxon>
        <taxon>Mycoplasmatota</taxon>
        <taxon>Mycoplasmoidales</taxon>
        <taxon>Metamycoplasmataceae</taxon>
        <taxon>Mycoplasmopsis</taxon>
    </lineage>
</organism>
<evidence type="ECO:0000256" key="15">
    <source>
        <dbReference type="ARBA" id="ARBA00039316"/>
    </source>
</evidence>
<dbReference type="GO" id="GO:0004518">
    <property type="term" value="F:nuclease activity"/>
    <property type="evidence" value="ECO:0007669"/>
    <property type="project" value="UniProtKB-KW"/>
</dbReference>
<keyword evidence="5" id="KW-0547">Nucleotide-binding</keyword>
<dbReference type="GO" id="GO:0005737">
    <property type="term" value="C:cytoplasm"/>
    <property type="evidence" value="ECO:0007669"/>
    <property type="project" value="UniProtKB-SubCell"/>
</dbReference>
<dbReference type="InterPro" id="IPR027417">
    <property type="entry name" value="P-loop_NTPase"/>
</dbReference>
<name>A0A4R7UEP3_9BACT</name>
<dbReference type="Pfam" id="PF17755">
    <property type="entry name" value="UvrA_DNA-bind"/>
    <property type="match status" value="1"/>
</dbReference>
<dbReference type="CDD" id="cd03271">
    <property type="entry name" value="ABC_UvrA_II"/>
    <property type="match status" value="1"/>
</dbReference>
<dbReference type="EMBL" id="SOCN01000001">
    <property type="protein sequence ID" value="TDV24094.1"/>
    <property type="molecule type" value="Genomic_DNA"/>
</dbReference>
<protein>
    <recommendedName>
        <fullName evidence="15">UvrABC system protein A</fullName>
    </recommendedName>
    <alternativeName>
        <fullName evidence="16">Excinuclease ABC subunit A</fullName>
    </alternativeName>
</protein>
<dbReference type="Gene3D" id="3.30.190.20">
    <property type="match status" value="1"/>
</dbReference>
<keyword evidence="6" id="KW-0227">DNA damage</keyword>
<evidence type="ECO:0000256" key="1">
    <source>
        <dbReference type="ARBA" id="ARBA00004496"/>
    </source>
</evidence>
<dbReference type="Gene3D" id="3.40.50.300">
    <property type="entry name" value="P-loop containing nucleotide triphosphate hydrolases"/>
    <property type="match status" value="3"/>
</dbReference>
<keyword evidence="8" id="KW-0863">Zinc-finger</keyword>
<dbReference type="GO" id="GO:0016887">
    <property type="term" value="F:ATP hydrolysis activity"/>
    <property type="evidence" value="ECO:0007669"/>
    <property type="project" value="InterPro"/>
</dbReference>
<evidence type="ECO:0000256" key="16">
    <source>
        <dbReference type="ARBA" id="ARBA00042156"/>
    </source>
</evidence>
<keyword evidence="4" id="KW-0677">Repeat</keyword>
<evidence type="ECO:0000256" key="13">
    <source>
        <dbReference type="ARBA" id="ARBA00023204"/>
    </source>
</evidence>
<dbReference type="SUPFAM" id="SSF52540">
    <property type="entry name" value="P-loop containing nucleoside triphosphate hydrolases"/>
    <property type="match status" value="2"/>
</dbReference>
<evidence type="ECO:0000256" key="3">
    <source>
        <dbReference type="ARBA" id="ARBA00022723"/>
    </source>
</evidence>
<gene>
    <name evidence="18" type="ORF">BCF59_0038</name>
</gene>
<keyword evidence="3" id="KW-0479">Metal-binding</keyword>
<dbReference type="Pfam" id="PF00005">
    <property type="entry name" value="ABC_tran"/>
    <property type="match status" value="1"/>
</dbReference>
<dbReference type="InterPro" id="IPR041102">
    <property type="entry name" value="UvrA_inter"/>
</dbReference>
<dbReference type="PROSITE" id="PS50893">
    <property type="entry name" value="ABC_TRANSPORTER_2"/>
    <property type="match status" value="1"/>
</dbReference>
<evidence type="ECO:0000256" key="14">
    <source>
        <dbReference type="ARBA" id="ARBA00038000"/>
    </source>
</evidence>
<evidence type="ECO:0000256" key="8">
    <source>
        <dbReference type="ARBA" id="ARBA00022771"/>
    </source>
</evidence>
<dbReference type="GO" id="GO:0006289">
    <property type="term" value="P:nucleotide-excision repair"/>
    <property type="evidence" value="ECO:0007669"/>
    <property type="project" value="InterPro"/>
</dbReference>
<dbReference type="GO" id="GO:0008270">
    <property type="term" value="F:zinc ion binding"/>
    <property type="evidence" value="ECO:0007669"/>
    <property type="project" value="UniProtKB-KW"/>
</dbReference>
<evidence type="ECO:0000313" key="19">
    <source>
        <dbReference type="Proteomes" id="UP000295757"/>
    </source>
</evidence>
<dbReference type="NCBIfam" id="NF001503">
    <property type="entry name" value="PRK00349.1"/>
    <property type="match status" value="1"/>
</dbReference>
<keyword evidence="11" id="KW-0267">Excision nuclease</keyword>
<keyword evidence="13" id="KW-0234">DNA repair</keyword>
<dbReference type="OrthoDB" id="9809851at2"/>
<accession>A0A4R7UEP3</accession>
<dbReference type="RefSeq" id="WP_134109968.1">
    <property type="nucleotide sequence ID" value="NZ_SOCN01000001.1"/>
</dbReference>
<dbReference type="InterPro" id="IPR003439">
    <property type="entry name" value="ABC_transporter-like_ATP-bd"/>
</dbReference>
<dbReference type="AlphaFoldDB" id="A0A4R7UEP3"/>
<dbReference type="NCBIfam" id="TIGR00630">
    <property type="entry name" value="uvra"/>
    <property type="match status" value="1"/>
</dbReference>
<evidence type="ECO:0000259" key="17">
    <source>
        <dbReference type="PROSITE" id="PS50893"/>
    </source>
</evidence>
<dbReference type="PANTHER" id="PTHR43152">
    <property type="entry name" value="UVRABC SYSTEM PROTEIN A"/>
    <property type="match status" value="1"/>
</dbReference>
<evidence type="ECO:0000256" key="6">
    <source>
        <dbReference type="ARBA" id="ARBA00022763"/>
    </source>
</evidence>
<proteinExistence type="inferred from homology"/>
<evidence type="ECO:0000256" key="10">
    <source>
        <dbReference type="ARBA" id="ARBA00022840"/>
    </source>
</evidence>
<evidence type="ECO:0000256" key="4">
    <source>
        <dbReference type="ARBA" id="ARBA00022737"/>
    </source>
</evidence>
<dbReference type="InterPro" id="IPR017871">
    <property type="entry name" value="ABC_transporter-like_CS"/>
</dbReference>
<reference evidence="18 19" key="1">
    <citation type="submission" date="2019-03" db="EMBL/GenBank/DDBJ databases">
        <title>Genomic Encyclopedia of Archaeal and Bacterial Type Strains, Phase II (KMG-II): from individual species to whole genera.</title>
        <authorList>
            <person name="Goeker M."/>
        </authorList>
    </citation>
    <scope>NUCLEOTIDE SEQUENCE [LARGE SCALE GENOMIC DNA]</scope>
    <source>
        <strain evidence="18 19">ATCC 35214</strain>
    </source>
</reference>
<evidence type="ECO:0000313" key="18">
    <source>
        <dbReference type="EMBL" id="TDV24094.1"/>
    </source>
</evidence>
<evidence type="ECO:0000256" key="7">
    <source>
        <dbReference type="ARBA" id="ARBA00022769"/>
    </source>
</evidence>
<keyword evidence="2" id="KW-0963">Cytoplasm</keyword>
<sequence>MKDDVLVIKGARENNLKNVNLTIPKNKLVVFTGLSGSGKSSLAFNTIYEEGRRRYVDSLSSYSRMFLGGTKKPDVDKIEGLSPAISIEQKTVHNNPRSTVGTVTELYDYFRLLFARIGESYCPNHNIKIASQTTKDILQQIYQSAIDAKIAIYAPLIEGEKGTHQNLLEKLKNEGFLRVKIDGDSYLLEDEISLNKNSKHNIDLVILRSILVNEANYNEISSALNVATEKSGGLVKIEFLQTQETKIYSKLYSCIYKDFSISKIEPRMFSFNAPYGMCDNCKGLGLEFKADVDVLIPEQWRSINQGAIKYFANTVNTQNLEWQTFDAMLEHYNIPKDIPFDELNNAQVSRILYGSGTEEIEYVLVSGSGNKYRRRDSVPGIITLIENHYYSTTSENRRDYLKKYMGTFACHLCKGARLNQQALSVRIDKLNIFDYIKMTIEKLLEKIAELQTKLDKNKKSISDLIIKEIWDRLSFLKNVGLEYLTLDRSAESLSGGEAQRIRLATQIGSNLSGVLYVLDEPSIGLHQKDNQKLIQTLKNMVDLGNTLIVVEHDEETIYAADYLVDIGPVAGEKGGEIVASGSLDDIIQSPQSITGKYLSGEWSINIPKMRRGGNGHSIEIKGARENNLKNIDVKIPLGMLVGITGVSGSGKSTLINDILVAGIQHMRGLTEGSIQRKAKFDTIKGLINIDKVVPISQSPIGRTPRSNPATYTGVFDDIRDVYANVAEARARGYNKGIFSFNTPGGRCEKCSGDGYLKIEMHFLPDVYIPCDQCDAKRYNRETLEIKYHDKNINDVLEMSVDQALEFFQTNKKIIEKLQFLQDVGLGYIKLGQMSTTLSGGEAQRVKLATYLQKKPTGKTLYVLDEPTTGLHVHDVKKLIEILERIVEKGDSVLVIEHNLDVIKNCDYLIDLGPDGGVKGGMVVASGTPEEVSKSTKSYTAEFLRQILFK</sequence>
<dbReference type="Gene3D" id="1.20.1580.10">
    <property type="entry name" value="ABC transporter ATPase like domain"/>
    <property type="match status" value="3"/>
</dbReference>
<keyword evidence="12" id="KW-0238">DNA-binding</keyword>
<feature type="domain" description="ABC transporter" evidence="17">
    <location>
        <begin position="604"/>
        <end position="944"/>
    </location>
</feature>
<evidence type="ECO:0000256" key="2">
    <source>
        <dbReference type="ARBA" id="ARBA00022490"/>
    </source>
</evidence>
<comment type="similarity">
    <text evidence="14">Belongs to the ABC transporter superfamily. UvrA family.</text>
</comment>
<evidence type="ECO:0000256" key="11">
    <source>
        <dbReference type="ARBA" id="ARBA00022881"/>
    </source>
</evidence>
<dbReference type="GO" id="GO:0005524">
    <property type="term" value="F:ATP binding"/>
    <property type="evidence" value="ECO:0007669"/>
    <property type="project" value="UniProtKB-KW"/>
</dbReference>
<evidence type="ECO:0000256" key="9">
    <source>
        <dbReference type="ARBA" id="ARBA00022833"/>
    </source>
</evidence>
<comment type="subcellular location">
    <subcellularLocation>
        <location evidence="1">Cytoplasm</location>
    </subcellularLocation>
</comment>
<dbReference type="GO" id="GO:0003677">
    <property type="term" value="F:DNA binding"/>
    <property type="evidence" value="ECO:0007669"/>
    <property type="project" value="UniProtKB-KW"/>
</dbReference>
<keyword evidence="9" id="KW-0862">Zinc</keyword>
<evidence type="ECO:0000256" key="5">
    <source>
        <dbReference type="ARBA" id="ARBA00022741"/>
    </source>
</evidence>
<dbReference type="InterPro" id="IPR041552">
    <property type="entry name" value="UvrA_DNA-bd"/>
</dbReference>
<dbReference type="Pfam" id="PF17760">
    <property type="entry name" value="UvrA_inter"/>
    <property type="match status" value="1"/>
</dbReference>
<keyword evidence="19" id="KW-1185">Reference proteome</keyword>
<dbReference type="GO" id="GO:0009380">
    <property type="term" value="C:excinuclease repair complex"/>
    <property type="evidence" value="ECO:0007669"/>
    <property type="project" value="InterPro"/>
</dbReference>
<dbReference type="Proteomes" id="UP000295757">
    <property type="component" value="Unassembled WGS sequence"/>
</dbReference>